<sequence length="565" mass="63737">MKRECYMHMRNGVAVLMAGILIFSSAGSLFAGDPSPGLSDDQTRAIIELLEDKGIITGDEAAAFMERVSGQPAKEVAETTPPAETPDAGGAAIPVAADTRPEPATRADVKALREDTRRTSDATINDQRLLVRRIDDMQANTLDPLMDKAIKSEWAQRITLSGDVRLRYQGDYFAEGNDILLNNDSISDPDNPGDDDVKYNNTDRHRFRYRARLGMKAKLLDFRETNIGKVEAGFRMTTGNEEEPVSTNETMGDYMNRDSFVFDRAYLKWKWHPIDPVWDRMPQVSLVGGRFANPWFSSDLVWDSDLNFEGAAVGYETDTEQMQPFNLFFTAGIFPLQEEELQSRDKWFWGGQVGFEYRPSYDMLFTLSTAYYDYQNIEGIQNDIDRPNYYDFTAPIFMQMGNTLMDIDPTGSLKSALATDYDILDIYFNANLGIFYPVQMILEAQYVKNLGFDRDHVAEVTGNDNPVEDTDGYMVGATIGYPVITNHGEWNVGLKYKYLGADAVLDAFTDSDFHLGGTNAKGWILKGEYGLYRNVWLTTRWLSSDEIEGPQFGVDTLQVDVNARF</sequence>
<reference evidence="2 3" key="1">
    <citation type="submission" date="2019-11" db="EMBL/GenBank/DDBJ databases">
        <title>Comparative genomics of hydrocarbon-degrading Desulfosarcina strains.</title>
        <authorList>
            <person name="Watanabe M."/>
            <person name="Kojima H."/>
            <person name="Fukui M."/>
        </authorList>
    </citation>
    <scope>NUCLEOTIDE SEQUENCE [LARGE SCALE GENOMIC DNA]</scope>
    <source>
        <strain evidence="2 3">PL12</strain>
    </source>
</reference>
<dbReference type="KEGG" id="dalk:DSCA_22860"/>
<protein>
    <recommendedName>
        <fullName evidence="4">Outer membrane receptor for ferric coprogen and ferric-rhodotorulic acid</fullName>
    </recommendedName>
</protein>
<dbReference type="Pfam" id="PF16930">
    <property type="entry name" value="Porin_5"/>
    <property type="match status" value="1"/>
</dbReference>
<evidence type="ECO:0000313" key="3">
    <source>
        <dbReference type="Proteomes" id="UP000427906"/>
    </source>
</evidence>
<evidence type="ECO:0000313" key="2">
    <source>
        <dbReference type="EMBL" id="BBO68356.1"/>
    </source>
</evidence>
<gene>
    <name evidence="2" type="ORF">DSCA_22860</name>
</gene>
<feature type="region of interest" description="Disordered" evidence="1">
    <location>
        <begin position="72"/>
        <end position="94"/>
    </location>
</feature>
<dbReference type="AlphaFoldDB" id="A0A5K7YGW4"/>
<organism evidence="2 3">
    <name type="scientific">Desulfosarcina alkanivorans</name>
    <dbReference type="NCBI Taxonomy" id="571177"/>
    <lineage>
        <taxon>Bacteria</taxon>
        <taxon>Pseudomonadati</taxon>
        <taxon>Thermodesulfobacteriota</taxon>
        <taxon>Desulfobacteria</taxon>
        <taxon>Desulfobacterales</taxon>
        <taxon>Desulfosarcinaceae</taxon>
        <taxon>Desulfosarcina</taxon>
    </lineage>
</organism>
<evidence type="ECO:0008006" key="4">
    <source>
        <dbReference type="Google" id="ProtNLM"/>
    </source>
</evidence>
<name>A0A5K7YGW4_9BACT</name>
<dbReference type="EMBL" id="AP021874">
    <property type="protein sequence ID" value="BBO68356.1"/>
    <property type="molecule type" value="Genomic_DNA"/>
</dbReference>
<dbReference type="InterPro" id="IPR032638">
    <property type="entry name" value="Porin_5"/>
</dbReference>
<proteinExistence type="predicted"/>
<keyword evidence="3" id="KW-1185">Reference proteome</keyword>
<evidence type="ECO:0000256" key="1">
    <source>
        <dbReference type="SAM" id="MobiDB-lite"/>
    </source>
</evidence>
<dbReference type="Proteomes" id="UP000427906">
    <property type="component" value="Chromosome"/>
</dbReference>
<accession>A0A5K7YGW4</accession>